<gene>
    <name evidence="2" type="ORF">SAMN06295937_1005140</name>
</gene>
<dbReference type="RefSeq" id="WP_079637732.1">
    <property type="nucleotide sequence ID" value="NZ_FUYP01000005.1"/>
</dbReference>
<evidence type="ECO:0000313" key="2">
    <source>
        <dbReference type="EMBL" id="SKB42199.1"/>
    </source>
</evidence>
<evidence type="ECO:0000313" key="3">
    <source>
        <dbReference type="Proteomes" id="UP000190044"/>
    </source>
</evidence>
<dbReference type="Proteomes" id="UP000190044">
    <property type="component" value="Unassembled WGS sequence"/>
</dbReference>
<keyword evidence="3" id="KW-1185">Reference proteome</keyword>
<name>A0A1T5B569_9SPHN</name>
<organism evidence="2 3">
    <name type="scientific">Sphingopyxis flava</name>
    <dbReference type="NCBI Taxonomy" id="1507287"/>
    <lineage>
        <taxon>Bacteria</taxon>
        <taxon>Pseudomonadati</taxon>
        <taxon>Pseudomonadota</taxon>
        <taxon>Alphaproteobacteria</taxon>
        <taxon>Sphingomonadales</taxon>
        <taxon>Sphingomonadaceae</taxon>
        <taxon>Sphingopyxis</taxon>
    </lineage>
</organism>
<feature type="transmembrane region" description="Helical" evidence="1">
    <location>
        <begin position="18"/>
        <end position="37"/>
    </location>
</feature>
<dbReference type="OrthoDB" id="9866248at2"/>
<keyword evidence="1" id="KW-0812">Transmembrane</keyword>
<proteinExistence type="predicted"/>
<dbReference type="AlphaFoldDB" id="A0A1T5B569"/>
<reference evidence="3" key="1">
    <citation type="submission" date="2017-02" db="EMBL/GenBank/DDBJ databases">
        <authorList>
            <person name="Varghese N."/>
            <person name="Submissions S."/>
        </authorList>
    </citation>
    <scope>NUCLEOTIDE SEQUENCE [LARGE SCALE GENOMIC DNA]</scope>
    <source>
        <strain evidence="3">R11H</strain>
    </source>
</reference>
<evidence type="ECO:0000256" key="1">
    <source>
        <dbReference type="SAM" id="Phobius"/>
    </source>
</evidence>
<protein>
    <submittedName>
        <fullName evidence="2">Uncharacterized protein</fullName>
    </submittedName>
</protein>
<sequence length="86" mass="9108">MSNLAGLSLSWTYTLEEILGLVLVAGIVGLYSLMFAFTERNWRGWLVSACLSFAAMAWLIAASSSAQPANASDTRTAASHLVSAPV</sequence>
<dbReference type="EMBL" id="FUYP01000005">
    <property type="protein sequence ID" value="SKB42199.1"/>
    <property type="molecule type" value="Genomic_DNA"/>
</dbReference>
<accession>A0A1T5B569</accession>
<feature type="transmembrane region" description="Helical" evidence="1">
    <location>
        <begin position="44"/>
        <end position="61"/>
    </location>
</feature>
<keyword evidence="1" id="KW-1133">Transmembrane helix</keyword>
<keyword evidence="1" id="KW-0472">Membrane</keyword>